<dbReference type="SUPFAM" id="SSF53098">
    <property type="entry name" value="Ribonuclease H-like"/>
    <property type="match status" value="1"/>
</dbReference>
<name>A0ABN7XAR4_GIGMA</name>
<keyword evidence="3" id="KW-0863">Zinc-finger</keyword>
<keyword evidence="2" id="KW-0479">Metal-binding</keyword>
<feature type="non-terminal residue" evidence="7">
    <location>
        <position position="355"/>
    </location>
</feature>
<comment type="subcellular location">
    <subcellularLocation>
        <location evidence="1">Nucleus</location>
    </subcellularLocation>
</comment>
<dbReference type="PANTHER" id="PTHR46481:SF10">
    <property type="entry name" value="ZINC FINGER BED DOMAIN-CONTAINING PROTEIN 39"/>
    <property type="match status" value="1"/>
</dbReference>
<dbReference type="InterPro" id="IPR012337">
    <property type="entry name" value="RNaseH-like_sf"/>
</dbReference>
<evidence type="ECO:0000256" key="1">
    <source>
        <dbReference type="ARBA" id="ARBA00004123"/>
    </source>
</evidence>
<feature type="non-terminal residue" evidence="7">
    <location>
        <position position="1"/>
    </location>
</feature>
<dbReference type="Pfam" id="PF04937">
    <property type="entry name" value="DUF659"/>
    <property type="match status" value="1"/>
</dbReference>
<dbReference type="Proteomes" id="UP000789901">
    <property type="component" value="Unassembled WGS sequence"/>
</dbReference>
<organism evidence="7 8">
    <name type="scientific">Gigaspora margarita</name>
    <dbReference type="NCBI Taxonomy" id="4874"/>
    <lineage>
        <taxon>Eukaryota</taxon>
        <taxon>Fungi</taxon>
        <taxon>Fungi incertae sedis</taxon>
        <taxon>Mucoromycota</taxon>
        <taxon>Glomeromycotina</taxon>
        <taxon>Glomeromycetes</taxon>
        <taxon>Diversisporales</taxon>
        <taxon>Gigasporaceae</taxon>
        <taxon>Gigaspora</taxon>
    </lineage>
</organism>
<protein>
    <submittedName>
        <fullName evidence="7">1503_t:CDS:1</fullName>
    </submittedName>
</protein>
<dbReference type="EMBL" id="CAJVQB010110259">
    <property type="protein sequence ID" value="CAG8852197.1"/>
    <property type="molecule type" value="Genomic_DNA"/>
</dbReference>
<keyword evidence="8" id="KW-1185">Reference proteome</keyword>
<dbReference type="InterPro" id="IPR007021">
    <property type="entry name" value="DUF659"/>
</dbReference>
<dbReference type="InterPro" id="IPR052035">
    <property type="entry name" value="ZnF_BED_domain_contain"/>
</dbReference>
<evidence type="ECO:0000256" key="2">
    <source>
        <dbReference type="ARBA" id="ARBA00022723"/>
    </source>
</evidence>
<reference evidence="7 8" key="1">
    <citation type="submission" date="2021-06" db="EMBL/GenBank/DDBJ databases">
        <authorList>
            <person name="Kallberg Y."/>
            <person name="Tangrot J."/>
            <person name="Rosling A."/>
        </authorList>
    </citation>
    <scope>NUCLEOTIDE SEQUENCE [LARGE SCALE GENOMIC DNA]</scope>
    <source>
        <strain evidence="7 8">120-4 pot B 10/14</strain>
    </source>
</reference>
<evidence type="ECO:0000256" key="4">
    <source>
        <dbReference type="ARBA" id="ARBA00022833"/>
    </source>
</evidence>
<evidence type="ECO:0000313" key="7">
    <source>
        <dbReference type="EMBL" id="CAG8852197.1"/>
    </source>
</evidence>
<gene>
    <name evidence="7" type="ORF">GMARGA_LOCUS41110</name>
</gene>
<evidence type="ECO:0000313" key="8">
    <source>
        <dbReference type="Proteomes" id="UP000789901"/>
    </source>
</evidence>
<proteinExistence type="predicted"/>
<dbReference type="PANTHER" id="PTHR46481">
    <property type="entry name" value="ZINC FINGER BED DOMAIN-CONTAINING PROTEIN 4"/>
    <property type="match status" value="1"/>
</dbReference>
<keyword evidence="5" id="KW-0539">Nucleus</keyword>
<evidence type="ECO:0000256" key="3">
    <source>
        <dbReference type="ARBA" id="ARBA00022771"/>
    </source>
</evidence>
<comment type="caution">
    <text evidence="7">The sequence shown here is derived from an EMBL/GenBank/DDBJ whole genome shotgun (WGS) entry which is preliminary data.</text>
</comment>
<sequence>LDGWTSPRGDSLYNYIITTPDCHEYLYAIADYSGEHQTGNFIANKISEIIEQIGPHHFAAIIMDNGSNVRIARQAIHYDYSHILNIRCIAHALNLLTADLVKTTLVRNILKQANMLVSFFQKSHLAKRLLRNTISSMNIRGGSLETYSETRWVSIYDTANSIVRVRPAIDKILEEQPHIFTNKEVFEIAFDENDVFYTSCRRIALIFEPIKRVISLLEGCTASLADCFMGIIQIAIALRRIPPSNNFRSLAIAAFNLRYEQFDISPYLLTYFLHPNYRNHGLKKGQFRNICELAVNYYKNLNHNEKECRELVTQLIKYKARVAPWDLEYSPDLTPSTWWGVVEDERMHLQELAET</sequence>
<accession>A0ABN7XAR4</accession>
<evidence type="ECO:0000256" key="5">
    <source>
        <dbReference type="ARBA" id="ARBA00023242"/>
    </source>
</evidence>
<evidence type="ECO:0000259" key="6">
    <source>
        <dbReference type="Pfam" id="PF04937"/>
    </source>
</evidence>
<keyword evidence="4" id="KW-0862">Zinc</keyword>
<feature type="domain" description="DUF659" evidence="6">
    <location>
        <begin position="1"/>
        <end position="115"/>
    </location>
</feature>